<reference evidence="1" key="1">
    <citation type="submission" date="2020-06" db="EMBL/GenBank/DDBJ databases">
        <authorList>
            <person name="Li T."/>
            <person name="Hu X."/>
            <person name="Zhang T."/>
            <person name="Song X."/>
            <person name="Zhang H."/>
            <person name="Dai N."/>
            <person name="Sheng W."/>
            <person name="Hou X."/>
            <person name="Wei L."/>
        </authorList>
    </citation>
    <scope>NUCLEOTIDE SEQUENCE</scope>
    <source>
        <strain evidence="1">KEN1</strain>
        <tissue evidence="1">Leaf</tissue>
    </source>
</reference>
<accession>A0AAW2WW88</accession>
<gene>
    <name evidence="1" type="ORF">Slati_1722400</name>
</gene>
<protein>
    <submittedName>
        <fullName evidence="1">Uncharacterized protein</fullName>
    </submittedName>
</protein>
<proteinExistence type="predicted"/>
<name>A0AAW2WW88_9LAMI</name>
<sequence length="231" mass="26138">MWADHQEFLATVEEAWRLNVEGTVQFILCRKLKALKNPLKAFNKLHYSHIFVRAKEADLALQNAQLHLESNPGDGVVRASLGDLRKKAIFLAEAERHFFYQKAKIHYMKMGDRNTKFFHDMVKRNAAKSSILAITKSDGSTITVAADIGQEFVAYFTSPLGTEAQTLPVDNDVFEWGQSYLRSRLQSFVNQSHRQRSGRLLGQLNHSIIALVPKSEHSPTVADYRPILAAT</sequence>
<dbReference type="AlphaFoldDB" id="A0AAW2WW88"/>
<reference evidence="1" key="2">
    <citation type="journal article" date="2024" name="Plant">
        <title>Genomic evolution and insights into agronomic trait innovations of Sesamum species.</title>
        <authorList>
            <person name="Miao H."/>
            <person name="Wang L."/>
            <person name="Qu L."/>
            <person name="Liu H."/>
            <person name="Sun Y."/>
            <person name="Le M."/>
            <person name="Wang Q."/>
            <person name="Wei S."/>
            <person name="Zheng Y."/>
            <person name="Lin W."/>
            <person name="Duan Y."/>
            <person name="Cao H."/>
            <person name="Xiong S."/>
            <person name="Wang X."/>
            <person name="Wei L."/>
            <person name="Li C."/>
            <person name="Ma Q."/>
            <person name="Ju M."/>
            <person name="Zhao R."/>
            <person name="Li G."/>
            <person name="Mu C."/>
            <person name="Tian Q."/>
            <person name="Mei H."/>
            <person name="Zhang T."/>
            <person name="Gao T."/>
            <person name="Zhang H."/>
        </authorList>
    </citation>
    <scope>NUCLEOTIDE SEQUENCE</scope>
    <source>
        <strain evidence="1">KEN1</strain>
    </source>
</reference>
<organism evidence="1">
    <name type="scientific">Sesamum latifolium</name>
    <dbReference type="NCBI Taxonomy" id="2727402"/>
    <lineage>
        <taxon>Eukaryota</taxon>
        <taxon>Viridiplantae</taxon>
        <taxon>Streptophyta</taxon>
        <taxon>Embryophyta</taxon>
        <taxon>Tracheophyta</taxon>
        <taxon>Spermatophyta</taxon>
        <taxon>Magnoliopsida</taxon>
        <taxon>eudicotyledons</taxon>
        <taxon>Gunneridae</taxon>
        <taxon>Pentapetalae</taxon>
        <taxon>asterids</taxon>
        <taxon>lamiids</taxon>
        <taxon>Lamiales</taxon>
        <taxon>Pedaliaceae</taxon>
        <taxon>Sesamum</taxon>
    </lineage>
</organism>
<evidence type="ECO:0000313" key="1">
    <source>
        <dbReference type="EMBL" id="KAL0445945.1"/>
    </source>
</evidence>
<dbReference type="EMBL" id="JACGWN010000006">
    <property type="protein sequence ID" value="KAL0445945.1"/>
    <property type="molecule type" value="Genomic_DNA"/>
</dbReference>
<comment type="caution">
    <text evidence="1">The sequence shown here is derived from an EMBL/GenBank/DDBJ whole genome shotgun (WGS) entry which is preliminary data.</text>
</comment>